<keyword evidence="2" id="KW-1185">Reference proteome</keyword>
<organism evidence="1 2">
    <name type="scientific">Trichoderma asperellum (strain ATCC 204424 / CBS 433.97 / NBRC 101777)</name>
    <dbReference type="NCBI Taxonomy" id="1042311"/>
    <lineage>
        <taxon>Eukaryota</taxon>
        <taxon>Fungi</taxon>
        <taxon>Dikarya</taxon>
        <taxon>Ascomycota</taxon>
        <taxon>Pezizomycotina</taxon>
        <taxon>Sordariomycetes</taxon>
        <taxon>Hypocreomycetidae</taxon>
        <taxon>Hypocreales</taxon>
        <taxon>Hypocreaceae</taxon>
        <taxon>Trichoderma</taxon>
    </lineage>
</organism>
<reference evidence="1 2" key="1">
    <citation type="submission" date="2016-07" db="EMBL/GenBank/DDBJ databases">
        <title>Multiple horizontal gene transfer events from other fungi enriched the ability of initially mycotrophic Trichoderma (Ascomycota) to feed on dead plant biomass.</title>
        <authorList>
            <consortium name="DOE Joint Genome Institute"/>
            <person name="Aerts A."/>
            <person name="Atanasova L."/>
            <person name="Chenthamara K."/>
            <person name="Zhang J."/>
            <person name="Grujic M."/>
            <person name="Henrissat B."/>
            <person name="Kuo A."/>
            <person name="Salamov A."/>
            <person name="Lipzen A."/>
            <person name="Labutti K."/>
            <person name="Barry K."/>
            <person name="Miao Y."/>
            <person name="Rahimi M.J."/>
            <person name="Shen Q."/>
            <person name="Grigoriev I.V."/>
            <person name="Kubicek C.P."/>
            <person name="Druzhinina I.S."/>
        </authorList>
    </citation>
    <scope>NUCLEOTIDE SEQUENCE [LARGE SCALE GENOMIC DNA]</scope>
    <source>
        <strain evidence="1 2">CBS 433.97</strain>
    </source>
</reference>
<gene>
    <name evidence="1" type="ORF">M441DRAFT_436331</name>
</gene>
<accession>A0A2T3Z3K3</accession>
<evidence type="ECO:0000313" key="1">
    <source>
        <dbReference type="EMBL" id="PTB39330.1"/>
    </source>
</evidence>
<name>A0A2T3Z3K3_TRIA4</name>
<sequence>MSIYVTIVGAFYSKSSLDALIIAPPSTWPGKVGGNYSPMQWIKKAKAKVFGIIPRLDDYTELEIEDFLFRHLSG</sequence>
<dbReference type="EMBL" id="KZ679264">
    <property type="protein sequence ID" value="PTB39330.1"/>
    <property type="molecule type" value="Genomic_DNA"/>
</dbReference>
<proteinExistence type="predicted"/>
<protein>
    <submittedName>
        <fullName evidence="1">Uncharacterized protein</fullName>
    </submittedName>
</protein>
<dbReference type="AlphaFoldDB" id="A0A2T3Z3K3"/>
<dbReference type="Proteomes" id="UP000240493">
    <property type="component" value="Unassembled WGS sequence"/>
</dbReference>
<evidence type="ECO:0000313" key="2">
    <source>
        <dbReference type="Proteomes" id="UP000240493"/>
    </source>
</evidence>